<dbReference type="AlphaFoldDB" id="J9FVC3"/>
<dbReference type="EMBL" id="AMCI01004029">
    <property type="protein sequence ID" value="EJW98951.1"/>
    <property type="molecule type" value="Genomic_DNA"/>
</dbReference>
<protein>
    <submittedName>
        <fullName evidence="1">Uncharacterized protein</fullName>
    </submittedName>
</protein>
<organism evidence="1">
    <name type="scientific">gut metagenome</name>
    <dbReference type="NCBI Taxonomy" id="749906"/>
    <lineage>
        <taxon>unclassified sequences</taxon>
        <taxon>metagenomes</taxon>
        <taxon>organismal metagenomes</taxon>
    </lineage>
</organism>
<gene>
    <name evidence="1" type="ORF">EVA_12941</name>
</gene>
<comment type="caution">
    <text evidence="1">The sequence shown here is derived from an EMBL/GenBank/DDBJ whole genome shotgun (WGS) entry which is preliminary data.</text>
</comment>
<evidence type="ECO:0000313" key="1">
    <source>
        <dbReference type="EMBL" id="EJW98951.1"/>
    </source>
</evidence>
<accession>J9FVC3</accession>
<proteinExistence type="predicted"/>
<sequence length="45" mass="5055">MHWPLQQAELELLHPYAISNEAAAEKIVCSCLSGYLGLYCLFQEA</sequence>
<reference evidence="1" key="1">
    <citation type="journal article" date="2012" name="PLoS ONE">
        <title>Gene sets for utilization of primary and secondary nutrition supplies in the distal gut of endangered iberian lynx.</title>
        <authorList>
            <person name="Alcaide M."/>
            <person name="Messina E."/>
            <person name="Richter M."/>
            <person name="Bargiela R."/>
            <person name="Peplies J."/>
            <person name="Huws S.A."/>
            <person name="Newbold C.J."/>
            <person name="Golyshin P.N."/>
            <person name="Simon M.A."/>
            <person name="Lopez G."/>
            <person name="Yakimov M.M."/>
            <person name="Ferrer M."/>
        </authorList>
    </citation>
    <scope>NUCLEOTIDE SEQUENCE</scope>
</reference>
<name>J9FVC3_9ZZZZ</name>